<keyword evidence="5 8" id="KW-0812">Transmembrane</keyword>
<evidence type="ECO:0000313" key="11">
    <source>
        <dbReference type="EMBL" id="TAW29263.1"/>
    </source>
</evidence>
<feature type="transmembrane region" description="Helical" evidence="8">
    <location>
        <begin position="291"/>
        <end position="315"/>
    </location>
</feature>
<dbReference type="GO" id="GO:0098797">
    <property type="term" value="C:plasma membrane protein complex"/>
    <property type="evidence" value="ECO:0007669"/>
    <property type="project" value="TreeGrafter"/>
</dbReference>
<evidence type="ECO:0000256" key="7">
    <source>
        <dbReference type="ARBA" id="ARBA00023136"/>
    </source>
</evidence>
<comment type="similarity">
    <text evidence="2">Belongs to the ABC-4 integral membrane protein family. LolC/E subfamily.</text>
</comment>
<feature type="transmembrane region" description="Helical" evidence="8">
    <location>
        <begin position="371"/>
        <end position="389"/>
    </location>
</feature>
<comment type="subcellular location">
    <subcellularLocation>
        <location evidence="1">Cell membrane</location>
        <topology evidence="1">Multi-pass membrane protein</topology>
    </subcellularLocation>
</comment>
<dbReference type="Pfam" id="PF12704">
    <property type="entry name" value="MacB_PCD"/>
    <property type="match status" value="1"/>
</dbReference>
<dbReference type="PANTHER" id="PTHR30489:SF0">
    <property type="entry name" value="LIPOPROTEIN-RELEASING SYSTEM TRANSMEMBRANE PROTEIN LOLE"/>
    <property type="match status" value="1"/>
</dbReference>
<feature type="domain" description="MacB-like periplasmic core" evidence="10">
    <location>
        <begin position="50"/>
        <end position="263"/>
    </location>
</feature>
<evidence type="ECO:0000313" key="13">
    <source>
        <dbReference type="Proteomes" id="UP000292036"/>
    </source>
</evidence>
<keyword evidence="7 8" id="KW-0472">Membrane</keyword>
<dbReference type="InterPro" id="IPR011925">
    <property type="entry name" value="LolCE_TM"/>
</dbReference>
<reference evidence="13 14" key="1">
    <citation type="submission" date="2019-02" db="EMBL/GenBank/DDBJ databases">
        <title>The genomic architecture of introgression among sibling species of bacteria.</title>
        <authorList>
            <person name="Cavassim M.I.A."/>
            <person name="Moeskjaer S."/>
            <person name="Moslemi C."/>
            <person name="Fields B."/>
            <person name="Bachmann A."/>
            <person name="Vilhjalmsson B."/>
            <person name="Schierup M.H."/>
            <person name="Young J.P.W."/>
            <person name="Andersen S.U."/>
        </authorList>
    </citation>
    <scope>NUCLEOTIDE SEQUENCE [LARGE SCALE GENOMIC DNA]</scope>
    <source>
        <strain evidence="12 14">SM145A</strain>
        <strain evidence="11 13">SM151B</strain>
    </source>
</reference>
<keyword evidence="12" id="KW-0449">Lipoprotein</keyword>
<feature type="transmembrane region" description="Helical" evidence="8">
    <location>
        <begin position="40"/>
        <end position="67"/>
    </location>
</feature>
<evidence type="ECO:0000256" key="4">
    <source>
        <dbReference type="ARBA" id="ARBA00022475"/>
    </source>
</evidence>
<dbReference type="EMBL" id="SIPS01000001">
    <property type="protein sequence ID" value="TAW29263.1"/>
    <property type="molecule type" value="Genomic_DNA"/>
</dbReference>
<organism evidence="12 14">
    <name type="scientific">Rhizobium leguminosarum</name>
    <dbReference type="NCBI Taxonomy" id="384"/>
    <lineage>
        <taxon>Bacteria</taxon>
        <taxon>Pseudomonadati</taxon>
        <taxon>Pseudomonadota</taxon>
        <taxon>Alphaproteobacteria</taxon>
        <taxon>Hyphomicrobiales</taxon>
        <taxon>Rhizobiaceae</taxon>
        <taxon>Rhizobium/Agrobacterium group</taxon>
        <taxon>Rhizobium</taxon>
    </lineage>
</organism>
<protein>
    <submittedName>
        <fullName evidence="12">Lipoprotein-releasing ABC transporter permease subunit</fullName>
    </submittedName>
</protein>
<dbReference type="Pfam" id="PF02687">
    <property type="entry name" value="FtsX"/>
    <property type="match status" value="1"/>
</dbReference>
<evidence type="ECO:0000256" key="3">
    <source>
        <dbReference type="ARBA" id="ARBA00022448"/>
    </source>
</evidence>
<gene>
    <name evidence="12" type="ORF">ELI03_07090</name>
    <name evidence="11" type="ORF">ELI19_07050</name>
</gene>
<dbReference type="InterPro" id="IPR025857">
    <property type="entry name" value="MacB_PCD"/>
</dbReference>
<evidence type="ECO:0000313" key="14">
    <source>
        <dbReference type="Proteomes" id="UP000293652"/>
    </source>
</evidence>
<comment type="caution">
    <text evidence="12">The sequence shown here is derived from an EMBL/GenBank/DDBJ whole genome shotgun (WGS) entry which is preliminary data.</text>
</comment>
<proteinExistence type="inferred from homology"/>
<evidence type="ECO:0000256" key="5">
    <source>
        <dbReference type="ARBA" id="ARBA00022692"/>
    </source>
</evidence>
<evidence type="ECO:0000256" key="1">
    <source>
        <dbReference type="ARBA" id="ARBA00004651"/>
    </source>
</evidence>
<dbReference type="Proteomes" id="UP000292036">
    <property type="component" value="Unassembled WGS sequence"/>
</dbReference>
<dbReference type="InterPro" id="IPR051447">
    <property type="entry name" value="Lipoprotein-release_system"/>
</dbReference>
<dbReference type="EMBL" id="SIPC01000001">
    <property type="protein sequence ID" value="TAX71521.1"/>
    <property type="molecule type" value="Genomic_DNA"/>
</dbReference>
<dbReference type="GO" id="GO:0042953">
    <property type="term" value="P:lipoprotein transport"/>
    <property type="evidence" value="ECO:0007669"/>
    <property type="project" value="InterPro"/>
</dbReference>
<evidence type="ECO:0000259" key="10">
    <source>
        <dbReference type="Pfam" id="PF12704"/>
    </source>
</evidence>
<evidence type="ECO:0000256" key="6">
    <source>
        <dbReference type="ARBA" id="ARBA00022989"/>
    </source>
</evidence>
<accession>A0A4Q8XX94</accession>
<feature type="transmembrane region" description="Helical" evidence="8">
    <location>
        <begin position="401"/>
        <end position="420"/>
    </location>
</feature>
<dbReference type="RefSeq" id="WP_033180321.1">
    <property type="nucleotide sequence ID" value="NZ_SINY01000001.1"/>
</dbReference>
<feature type="transmembrane region" description="Helical" evidence="8">
    <location>
        <begin position="335"/>
        <end position="359"/>
    </location>
</feature>
<feature type="domain" description="ABC3 transporter permease C-terminal" evidence="9">
    <location>
        <begin position="294"/>
        <end position="427"/>
    </location>
</feature>
<dbReference type="PANTHER" id="PTHR30489">
    <property type="entry name" value="LIPOPROTEIN-RELEASING SYSTEM TRANSMEMBRANE PROTEIN LOLE"/>
    <property type="match status" value="1"/>
</dbReference>
<dbReference type="GO" id="GO:0044874">
    <property type="term" value="P:lipoprotein localization to outer membrane"/>
    <property type="evidence" value="ECO:0007669"/>
    <property type="project" value="TreeGrafter"/>
</dbReference>
<evidence type="ECO:0000256" key="8">
    <source>
        <dbReference type="SAM" id="Phobius"/>
    </source>
</evidence>
<keyword evidence="4" id="KW-1003">Cell membrane</keyword>
<sequence>MAEAAVDRSSKSGLGPASKPFSTFERLVAWRYLRARRKEAFISVIAGFSFVGIMLGVATLIIVMAVMNGFRTELVSRILGINGHMIVQPVDGPFTDYPILSSKLAAVPGVKMALPLVEGQVLASAQAGGSTGALVRGARAEDLTKLKTISDNIKSGDMVGYASGQGVLIGTRMADQLGLRVGDLITLTSPDGDITPMGVSPRIKSYKISGLFEIGMSEYDSSIIFMPLEEAQLYFNAEGLVQSIELFVDDPDDIDNLRPKVEEAAGRQIAITDWRQRNQTFFSALQVERNVMFMILTLIVLVAALNIISGLIMLVKDKGSDIAILRTMGASAGAIMRIFFMTGAAIGIVGTIAGVLLGVLVCVNIESVRQFFSWISGTVLFNPQVYFLSQLPAEMDLSETISIVAMALTLSFIATIFPAWRASRLDPVQALRYE</sequence>
<dbReference type="InterPro" id="IPR003838">
    <property type="entry name" value="ABC3_permease_C"/>
</dbReference>
<dbReference type="Proteomes" id="UP000293652">
    <property type="component" value="Unassembled WGS sequence"/>
</dbReference>
<evidence type="ECO:0000259" key="9">
    <source>
        <dbReference type="Pfam" id="PF02687"/>
    </source>
</evidence>
<keyword evidence="6 8" id="KW-1133">Transmembrane helix</keyword>
<dbReference type="GeneID" id="303213883"/>
<evidence type="ECO:0000256" key="2">
    <source>
        <dbReference type="ARBA" id="ARBA00005236"/>
    </source>
</evidence>
<keyword evidence="3" id="KW-0813">Transport</keyword>
<evidence type="ECO:0000313" key="12">
    <source>
        <dbReference type="EMBL" id="TAX71521.1"/>
    </source>
</evidence>
<name>A0A4Q8XX94_RHILE</name>
<dbReference type="AlphaFoldDB" id="A0A4Q8XX94"/>
<dbReference type="NCBIfam" id="TIGR02212">
    <property type="entry name" value="lolCE"/>
    <property type="match status" value="1"/>
</dbReference>